<organism evidence="1 2">
    <name type="scientific">Eiseniibacteriota bacterium</name>
    <dbReference type="NCBI Taxonomy" id="2212470"/>
    <lineage>
        <taxon>Bacteria</taxon>
        <taxon>Candidatus Eiseniibacteriota</taxon>
    </lineage>
</organism>
<evidence type="ECO:0000313" key="1">
    <source>
        <dbReference type="EMBL" id="TMQ61433.1"/>
    </source>
</evidence>
<sequence length="157" mass="17113">MAEWTRVVIHYGDGKIVKGTTQDFFPNRPSFHLIPASGGQPVQVMCRMLKAAFFVKSFEGDRRRRDLPGFITGPQETQQGKKIAVRFNDGEVLCGYANSYLPDREGFFLFPADSAGNNLRVYVVVASAVEVKVGPAAEALAQKTLARSRASGDSGDA</sequence>
<dbReference type="InterPro" id="IPR054251">
    <property type="entry name" value="DUF6982"/>
</dbReference>
<name>A0A538TCQ9_UNCEI</name>
<accession>A0A538TCQ9</accession>
<dbReference type="EMBL" id="VBOY01000176">
    <property type="protein sequence ID" value="TMQ61433.1"/>
    <property type="molecule type" value="Genomic_DNA"/>
</dbReference>
<dbReference type="AlphaFoldDB" id="A0A538TCQ9"/>
<protein>
    <submittedName>
        <fullName evidence="1">Uncharacterized protein</fullName>
    </submittedName>
</protein>
<evidence type="ECO:0000313" key="2">
    <source>
        <dbReference type="Proteomes" id="UP000316609"/>
    </source>
</evidence>
<gene>
    <name evidence="1" type="ORF">E6K78_12820</name>
</gene>
<comment type="caution">
    <text evidence="1">The sequence shown here is derived from an EMBL/GenBank/DDBJ whole genome shotgun (WGS) entry which is preliminary data.</text>
</comment>
<dbReference type="Pfam" id="PF22478">
    <property type="entry name" value="DUF6982"/>
    <property type="match status" value="1"/>
</dbReference>
<reference evidence="1 2" key="1">
    <citation type="journal article" date="2019" name="Nat. Microbiol.">
        <title>Mediterranean grassland soil C-N compound turnover is dependent on rainfall and depth, and is mediated by genomically divergent microorganisms.</title>
        <authorList>
            <person name="Diamond S."/>
            <person name="Andeer P.F."/>
            <person name="Li Z."/>
            <person name="Crits-Christoph A."/>
            <person name="Burstein D."/>
            <person name="Anantharaman K."/>
            <person name="Lane K.R."/>
            <person name="Thomas B.C."/>
            <person name="Pan C."/>
            <person name="Northen T.R."/>
            <person name="Banfield J.F."/>
        </authorList>
    </citation>
    <scope>NUCLEOTIDE SEQUENCE [LARGE SCALE GENOMIC DNA]</scope>
    <source>
        <strain evidence="1">WS_8</strain>
    </source>
</reference>
<dbReference type="Proteomes" id="UP000316609">
    <property type="component" value="Unassembled WGS sequence"/>
</dbReference>
<proteinExistence type="predicted"/>